<evidence type="ECO:0000313" key="2">
    <source>
        <dbReference type="Proteomes" id="UP001157017"/>
    </source>
</evidence>
<dbReference type="Proteomes" id="UP001157017">
    <property type="component" value="Unassembled WGS sequence"/>
</dbReference>
<accession>A0ABQ6JAX6</accession>
<organism evidence="1 2">
    <name type="scientific">Angustibacter aerolatus</name>
    <dbReference type="NCBI Taxonomy" id="1162965"/>
    <lineage>
        <taxon>Bacteria</taxon>
        <taxon>Bacillati</taxon>
        <taxon>Actinomycetota</taxon>
        <taxon>Actinomycetes</taxon>
        <taxon>Kineosporiales</taxon>
        <taxon>Kineosporiaceae</taxon>
    </lineage>
</organism>
<proteinExistence type="predicted"/>
<sequence length="51" mass="5647">MVREAVHFLTLVVLLAIGARERPTAAVGLGLLLTTYRLAWLGREWRRAGAT</sequence>
<evidence type="ECO:0000313" key="1">
    <source>
        <dbReference type="EMBL" id="GMA85332.1"/>
    </source>
</evidence>
<gene>
    <name evidence="1" type="ORF">GCM10025868_05820</name>
</gene>
<name>A0ABQ6JAX6_9ACTN</name>
<protein>
    <submittedName>
        <fullName evidence="1">Uncharacterized protein</fullName>
    </submittedName>
</protein>
<reference evidence="2" key="1">
    <citation type="journal article" date="2019" name="Int. J. Syst. Evol. Microbiol.">
        <title>The Global Catalogue of Microorganisms (GCM) 10K type strain sequencing project: providing services to taxonomists for standard genome sequencing and annotation.</title>
        <authorList>
            <consortium name="The Broad Institute Genomics Platform"/>
            <consortium name="The Broad Institute Genome Sequencing Center for Infectious Disease"/>
            <person name="Wu L."/>
            <person name="Ma J."/>
        </authorList>
    </citation>
    <scope>NUCLEOTIDE SEQUENCE [LARGE SCALE GENOMIC DNA]</scope>
    <source>
        <strain evidence="2">NBRC 108730</strain>
    </source>
</reference>
<dbReference type="EMBL" id="BSUZ01000001">
    <property type="protein sequence ID" value="GMA85332.1"/>
    <property type="molecule type" value="Genomic_DNA"/>
</dbReference>
<keyword evidence="2" id="KW-1185">Reference proteome</keyword>
<comment type="caution">
    <text evidence="1">The sequence shown here is derived from an EMBL/GenBank/DDBJ whole genome shotgun (WGS) entry which is preliminary data.</text>
</comment>